<evidence type="ECO:0000256" key="1">
    <source>
        <dbReference type="SAM" id="MobiDB-lite"/>
    </source>
</evidence>
<dbReference type="AlphaFoldDB" id="A0A164NE55"/>
<keyword evidence="2" id="KW-0472">Membrane</keyword>
<keyword evidence="2" id="KW-1133">Transmembrane helix</keyword>
<evidence type="ECO:0000256" key="2">
    <source>
        <dbReference type="SAM" id="Phobius"/>
    </source>
</evidence>
<name>A0A164NE55_9AGAM</name>
<feature type="transmembrane region" description="Helical" evidence="2">
    <location>
        <begin position="12"/>
        <end position="31"/>
    </location>
</feature>
<gene>
    <name evidence="3" type="ORF">SISNIDRAFT_498354</name>
</gene>
<sequence>MPPSIDMSTCNVTLIALSTFVITLVTALIYFRFFRENPRLSYGLRSSTAVPTLPKPSTPPPLPLPTNSSTTDFRELSKHEILNDSSASGGEDSSMEIIGERPLVDIQTSPSLQSLLKQKPKPAFVEPAPVGVRHARASSVSFKPVLSSVRTRDESTDSRESRESAVLFEDEFSPPLRKATSELVPLETLSPINPVRIASMKVLHIAESRRMRAKKKLLGAHQAPKSYTNDETNSHASAWTRGVVSEEPGCLAQRIRRHFPSPASEYAVGALRWCPPHLQATVNNMNIIRSFNRDFRVLKTKNDHFWSHKA</sequence>
<protein>
    <submittedName>
        <fullName evidence="3">Uncharacterized protein</fullName>
    </submittedName>
</protein>
<proteinExistence type="predicted"/>
<feature type="region of interest" description="Disordered" evidence="1">
    <location>
        <begin position="46"/>
        <end position="71"/>
    </location>
</feature>
<evidence type="ECO:0000313" key="4">
    <source>
        <dbReference type="Proteomes" id="UP000076722"/>
    </source>
</evidence>
<dbReference type="EMBL" id="KV419446">
    <property type="protein sequence ID" value="KZS87619.1"/>
    <property type="molecule type" value="Genomic_DNA"/>
</dbReference>
<feature type="compositionally biased region" description="Pro residues" evidence="1">
    <location>
        <begin position="53"/>
        <end position="64"/>
    </location>
</feature>
<accession>A0A164NE55</accession>
<evidence type="ECO:0000313" key="3">
    <source>
        <dbReference type="EMBL" id="KZS87619.1"/>
    </source>
</evidence>
<keyword evidence="4" id="KW-1185">Reference proteome</keyword>
<dbReference type="Proteomes" id="UP000076722">
    <property type="component" value="Unassembled WGS sequence"/>
</dbReference>
<keyword evidence="2" id="KW-0812">Transmembrane</keyword>
<reference evidence="3 4" key="1">
    <citation type="journal article" date="2016" name="Mol. Biol. Evol.">
        <title>Comparative Genomics of Early-Diverging Mushroom-Forming Fungi Provides Insights into the Origins of Lignocellulose Decay Capabilities.</title>
        <authorList>
            <person name="Nagy L.G."/>
            <person name="Riley R."/>
            <person name="Tritt A."/>
            <person name="Adam C."/>
            <person name="Daum C."/>
            <person name="Floudas D."/>
            <person name="Sun H."/>
            <person name="Yadav J.S."/>
            <person name="Pangilinan J."/>
            <person name="Larsson K.H."/>
            <person name="Matsuura K."/>
            <person name="Barry K."/>
            <person name="Labutti K."/>
            <person name="Kuo R."/>
            <person name="Ohm R.A."/>
            <person name="Bhattacharya S.S."/>
            <person name="Shirouzu T."/>
            <person name="Yoshinaga Y."/>
            <person name="Martin F.M."/>
            <person name="Grigoriev I.V."/>
            <person name="Hibbett D.S."/>
        </authorList>
    </citation>
    <scope>NUCLEOTIDE SEQUENCE [LARGE SCALE GENOMIC DNA]</scope>
    <source>
        <strain evidence="3 4">HHB9708</strain>
    </source>
</reference>
<organism evidence="3 4">
    <name type="scientific">Sistotremastrum niveocremeum HHB9708</name>
    <dbReference type="NCBI Taxonomy" id="1314777"/>
    <lineage>
        <taxon>Eukaryota</taxon>
        <taxon>Fungi</taxon>
        <taxon>Dikarya</taxon>
        <taxon>Basidiomycota</taxon>
        <taxon>Agaricomycotina</taxon>
        <taxon>Agaricomycetes</taxon>
        <taxon>Sistotremastrales</taxon>
        <taxon>Sistotremastraceae</taxon>
        <taxon>Sertulicium</taxon>
        <taxon>Sertulicium niveocremeum</taxon>
    </lineage>
</organism>